<dbReference type="PANTHER" id="PTHR24006">
    <property type="entry name" value="UBIQUITIN CARBOXYL-TERMINAL HYDROLASE"/>
    <property type="match status" value="1"/>
</dbReference>
<sequence length="333" mass="38268">MSAWGISRYGFFFGIRGLSNYNLSCCVNSLLQSLFATSELVELLQRWDPAGSGEDRRNVPLQLKRTFADMKSDRPQTAPHRNFLHSLDQNRVRLNVQHDADEVFLSILHFIQQQMDDKALALEIQNLYKIAVETCLQCLKCSSVQTRSSYTLTLPLHVKEDEDSLEGCISSFLTEQLLTDVDSCFCEQCGAKTPSKWRLKLLSLPPILCVHLKRFRSISGETRKLDCKVTFPERFDFSEVAQDAFPPDAAKKAGVYTLYAVVVHSGFAMFGHYTAFIHHRETQRWYYANDSHVEEASWEEVQQTYGGYRRHTAYMLMYRRDSKQEGQQSELSG</sequence>
<dbReference type="GO" id="GO:0005829">
    <property type="term" value="C:cytosol"/>
    <property type="evidence" value="ECO:0007669"/>
    <property type="project" value="TreeGrafter"/>
</dbReference>
<dbReference type="FunFam" id="3.90.70.10:FF:000167">
    <property type="entry name" value="Ubiquitin specific peptidase 18"/>
    <property type="match status" value="1"/>
</dbReference>
<dbReference type="GeneID" id="115036779"/>
<accession>A0A665VR21</accession>
<dbReference type="Gene3D" id="3.90.70.10">
    <property type="entry name" value="Cysteine proteinases"/>
    <property type="match status" value="1"/>
</dbReference>
<dbReference type="OrthoDB" id="292964at2759"/>
<evidence type="ECO:0000313" key="3">
    <source>
        <dbReference type="Proteomes" id="UP000472264"/>
    </source>
</evidence>
<evidence type="ECO:0000259" key="1">
    <source>
        <dbReference type="PROSITE" id="PS50235"/>
    </source>
</evidence>
<dbReference type="InterPro" id="IPR001394">
    <property type="entry name" value="Peptidase_C19_UCH"/>
</dbReference>
<dbReference type="CTD" id="11274"/>
<dbReference type="GO" id="GO:0004843">
    <property type="term" value="F:cysteine-type deubiquitinase activity"/>
    <property type="evidence" value="ECO:0007669"/>
    <property type="project" value="InterPro"/>
</dbReference>
<dbReference type="OMA" id="CGRKTPF"/>
<proteinExistence type="predicted"/>
<dbReference type="PROSITE" id="PS50235">
    <property type="entry name" value="USP_3"/>
    <property type="match status" value="1"/>
</dbReference>
<dbReference type="PROSITE" id="PS00973">
    <property type="entry name" value="USP_2"/>
    <property type="match status" value="1"/>
</dbReference>
<reference evidence="2" key="1">
    <citation type="submission" date="2021-04" db="EMBL/GenBank/DDBJ databases">
        <authorList>
            <consortium name="Wellcome Sanger Institute Data Sharing"/>
        </authorList>
    </citation>
    <scope>NUCLEOTIDE SEQUENCE [LARGE SCALE GENOMIC DNA]</scope>
</reference>
<organism evidence="2 3">
    <name type="scientific">Echeneis naucrates</name>
    <name type="common">Live sharksucker</name>
    <dbReference type="NCBI Taxonomy" id="173247"/>
    <lineage>
        <taxon>Eukaryota</taxon>
        <taxon>Metazoa</taxon>
        <taxon>Chordata</taxon>
        <taxon>Craniata</taxon>
        <taxon>Vertebrata</taxon>
        <taxon>Euteleostomi</taxon>
        <taxon>Actinopterygii</taxon>
        <taxon>Neopterygii</taxon>
        <taxon>Teleostei</taxon>
        <taxon>Neoteleostei</taxon>
        <taxon>Acanthomorphata</taxon>
        <taxon>Carangaria</taxon>
        <taxon>Carangiformes</taxon>
        <taxon>Echeneidae</taxon>
        <taxon>Echeneis</taxon>
    </lineage>
</organism>
<dbReference type="PANTHER" id="PTHR24006:SF796">
    <property type="entry name" value="UBL CARBOXYL-TERMINAL HYDROLASE 18-RELATED"/>
    <property type="match status" value="1"/>
</dbReference>
<dbReference type="Ensembl" id="ENSENLT00000035224.1">
    <property type="protein sequence ID" value="ENSENLP00000034284.1"/>
    <property type="gene ID" value="ENSENLG00000015023.1"/>
</dbReference>
<dbReference type="InterPro" id="IPR050164">
    <property type="entry name" value="Peptidase_C19"/>
</dbReference>
<name>A0A665VR21_ECHNA</name>
<protein>
    <recommendedName>
        <fullName evidence="1">USP domain-containing protein</fullName>
    </recommendedName>
</protein>
<dbReference type="InParanoid" id="A0A665VR21"/>
<gene>
    <name evidence="2" type="primary">usp18</name>
</gene>
<dbReference type="InterPro" id="IPR028889">
    <property type="entry name" value="USP"/>
</dbReference>
<dbReference type="Proteomes" id="UP000472264">
    <property type="component" value="Chromosome 23"/>
</dbReference>
<keyword evidence="3" id="KW-1185">Reference proteome</keyword>
<dbReference type="InterPro" id="IPR038765">
    <property type="entry name" value="Papain-like_cys_pep_sf"/>
</dbReference>
<dbReference type="GO" id="GO:0016579">
    <property type="term" value="P:protein deubiquitination"/>
    <property type="evidence" value="ECO:0007669"/>
    <property type="project" value="InterPro"/>
</dbReference>
<dbReference type="FunCoup" id="A0A665VR21">
    <property type="interactions" value="597"/>
</dbReference>
<dbReference type="SUPFAM" id="SSF54001">
    <property type="entry name" value="Cysteine proteinases"/>
    <property type="match status" value="1"/>
</dbReference>
<dbReference type="CDD" id="cd02257">
    <property type="entry name" value="Peptidase_C19"/>
    <property type="match status" value="1"/>
</dbReference>
<dbReference type="AlphaFoldDB" id="A0A665VR21"/>
<dbReference type="RefSeq" id="XP_029350981.1">
    <property type="nucleotide sequence ID" value="XM_029495121.1"/>
</dbReference>
<dbReference type="InterPro" id="IPR018200">
    <property type="entry name" value="USP_CS"/>
</dbReference>
<reference evidence="2" key="3">
    <citation type="submission" date="2025-09" db="UniProtKB">
        <authorList>
            <consortium name="Ensembl"/>
        </authorList>
    </citation>
    <scope>IDENTIFICATION</scope>
</reference>
<dbReference type="Pfam" id="PF00443">
    <property type="entry name" value="UCH"/>
    <property type="match status" value="1"/>
</dbReference>
<feature type="domain" description="USP" evidence="1">
    <location>
        <begin position="16"/>
        <end position="321"/>
    </location>
</feature>
<dbReference type="GO" id="GO:0005634">
    <property type="term" value="C:nucleus"/>
    <property type="evidence" value="ECO:0007669"/>
    <property type="project" value="TreeGrafter"/>
</dbReference>
<reference evidence="2" key="2">
    <citation type="submission" date="2025-08" db="UniProtKB">
        <authorList>
            <consortium name="Ensembl"/>
        </authorList>
    </citation>
    <scope>IDENTIFICATION</scope>
</reference>
<evidence type="ECO:0000313" key="2">
    <source>
        <dbReference type="Ensembl" id="ENSENLP00000034284.1"/>
    </source>
</evidence>